<keyword evidence="5" id="KW-0997">Cell inner membrane</keyword>
<evidence type="ECO:0000259" key="9">
    <source>
        <dbReference type="Pfam" id="PF25917"/>
    </source>
</evidence>
<comment type="caution">
    <text evidence="12">The sequence shown here is derived from an EMBL/GenBank/DDBJ whole genome shotgun (WGS) entry which is preliminary data.</text>
</comment>
<comment type="similarity">
    <text evidence="2">Belongs to the membrane fusion protein (MFP) (TC 8.A.1) family.</text>
</comment>
<dbReference type="Gene3D" id="1.10.287.470">
    <property type="entry name" value="Helix hairpin bin"/>
    <property type="match status" value="1"/>
</dbReference>
<evidence type="ECO:0000256" key="7">
    <source>
        <dbReference type="SAM" id="Coils"/>
    </source>
</evidence>
<sequence>MPIRLAQSRGALLGAALSVVVVVLIVWRLSSSSLAADPSAGPPPVPVTVTTVEQRDVPQLATGIGTVQSLHNVVLRPQVSGIVTEVLFAEGQQVQRGQLLARIDDRTILANLRQAEAERARNQAQLKAARLDQSRYDNLLAQEAISRQTLEQQIALVEQLEAAIAANEATIAAQQVQLTFTKITSPVNGRVGLRRVDPGNLVQAGDAAGLVTVTQVDPISVIFNLPQDLLGRVQGLTRGDSHAHVGAYDRDGGVLLAEGKLTTIDNQVDASTGTIRLRAEFSNQAGKLWPGQFVTVRLQTGISGNALVVPARTVRQGLQGPFVFRVREQTAEVVPVKVGYNNDEIAVIESGLASGDSVVIDGHSRLTPNARVTLVEGPAALFSAGGQPNRPSGSAGR</sequence>
<evidence type="ECO:0000256" key="6">
    <source>
        <dbReference type="ARBA" id="ARBA00023136"/>
    </source>
</evidence>
<evidence type="ECO:0000256" key="1">
    <source>
        <dbReference type="ARBA" id="ARBA00004236"/>
    </source>
</evidence>
<evidence type="ECO:0000259" key="10">
    <source>
        <dbReference type="Pfam" id="PF25944"/>
    </source>
</evidence>
<reference evidence="12 13" key="1">
    <citation type="journal article" date="2021" name="Int. J. Syst. Evol. Microbiol.">
        <title>Steroidobacter gossypii sp. nov., isolated from soil of cotton cropping field.</title>
        <authorList>
            <person name="Huang R."/>
            <person name="Yang S."/>
            <person name="Zhen C."/>
            <person name="Liu W."/>
        </authorList>
    </citation>
    <scope>NUCLEOTIDE SEQUENCE [LARGE SCALE GENOMIC DNA]</scope>
    <source>
        <strain evidence="12 13">S1-65</strain>
    </source>
</reference>
<dbReference type="Proteomes" id="UP000661077">
    <property type="component" value="Unassembled WGS sequence"/>
</dbReference>
<dbReference type="InterPro" id="IPR058624">
    <property type="entry name" value="MdtA-like_HH"/>
</dbReference>
<dbReference type="Gene3D" id="2.40.420.20">
    <property type="match status" value="1"/>
</dbReference>
<feature type="domain" description="Multidrug resistance protein MdtA-like barrel-sandwich hybrid" evidence="9">
    <location>
        <begin position="73"/>
        <end position="214"/>
    </location>
</feature>
<evidence type="ECO:0000256" key="4">
    <source>
        <dbReference type="ARBA" id="ARBA00022475"/>
    </source>
</evidence>
<feature type="domain" description="Multidrug resistance protein MdtA-like alpha-helical hairpin" evidence="8">
    <location>
        <begin position="112"/>
        <end position="181"/>
    </location>
</feature>
<evidence type="ECO:0000313" key="13">
    <source>
        <dbReference type="Proteomes" id="UP000661077"/>
    </source>
</evidence>
<evidence type="ECO:0000256" key="3">
    <source>
        <dbReference type="ARBA" id="ARBA00022448"/>
    </source>
</evidence>
<evidence type="ECO:0000313" key="12">
    <source>
        <dbReference type="EMBL" id="MBM0103615.1"/>
    </source>
</evidence>
<dbReference type="PANTHER" id="PTHR30469">
    <property type="entry name" value="MULTIDRUG RESISTANCE PROTEIN MDTA"/>
    <property type="match status" value="1"/>
</dbReference>
<keyword evidence="7" id="KW-0175">Coiled coil</keyword>
<comment type="subcellular location">
    <subcellularLocation>
        <location evidence="1">Cell membrane</location>
    </subcellularLocation>
</comment>
<name>A0ABS1WRL2_9GAMM</name>
<dbReference type="InterPro" id="IPR058627">
    <property type="entry name" value="MdtA-like_C"/>
</dbReference>
<evidence type="ECO:0000256" key="5">
    <source>
        <dbReference type="ARBA" id="ARBA00022519"/>
    </source>
</evidence>
<dbReference type="InterPro" id="IPR006143">
    <property type="entry name" value="RND_pump_MFP"/>
</dbReference>
<accession>A0ABS1WRL2</accession>
<dbReference type="Gene3D" id="2.40.50.100">
    <property type="match status" value="1"/>
</dbReference>
<organism evidence="12 13">
    <name type="scientific">Steroidobacter gossypii</name>
    <dbReference type="NCBI Taxonomy" id="2805490"/>
    <lineage>
        <taxon>Bacteria</taxon>
        <taxon>Pseudomonadati</taxon>
        <taxon>Pseudomonadota</taxon>
        <taxon>Gammaproteobacteria</taxon>
        <taxon>Steroidobacterales</taxon>
        <taxon>Steroidobacteraceae</taxon>
        <taxon>Steroidobacter</taxon>
    </lineage>
</organism>
<keyword evidence="13" id="KW-1185">Reference proteome</keyword>
<dbReference type="Pfam" id="PF25967">
    <property type="entry name" value="RND-MFP_C"/>
    <property type="match status" value="1"/>
</dbReference>
<evidence type="ECO:0000259" key="11">
    <source>
        <dbReference type="Pfam" id="PF25967"/>
    </source>
</evidence>
<dbReference type="NCBIfam" id="TIGR01730">
    <property type="entry name" value="RND_mfp"/>
    <property type="match status" value="1"/>
</dbReference>
<dbReference type="InterPro" id="IPR058625">
    <property type="entry name" value="MdtA-like_BSH"/>
</dbReference>
<feature type="coiled-coil region" evidence="7">
    <location>
        <begin position="112"/>
        <end position="177"/>
    </location>
</feature>
<dbReference type="RefSeq" id="WP_203165576.1">
    <property type="nucleotide sequence ID" value="NZ_JAEVLS010000001.1"/>
</dbReference>
<dbReference type="InterPro" id="IPR058626">
    <property type="entry name" value="MdtA-like_b-barrel"/>
</dbReference>
<dbReference type="Pfam" id="PF25917">
    <property type="entry name" value="BSH_RND"/>
    <property type="match status" value="1"/>
</dbReference>
<feature type="domain" description="Multidrug resistance protein MdtA-like beta-barrel" evidence="10">
    <location>
        <begin position="218"/>
        <end position="301"/>
    </location>
</feature>
<protein>
    <submittedName>
        <fullName evidence="12">Efflux RND transporter periplasmic adaptor subunit</fullName>
    </submittedName>
</protein>
<keyword evidence="6" id="KW-0472">Membrane</keyword>
<proteinExistence type="inferred from homology"/>
<dbReference type="Pfam" id="PF25944">
    <property type="entry name" value="Beta-barrel_RND"/>
    <property type="match status" value="1"/>
</dbReference>
<keyword evidence="4" id="KW-1003">Cell membrane</keyword>
<evidence type="ECO:0000259" key="8">
    <source>
        <dbReference type="Pfam" id="PF25876"/>
    </source>
</evidence>
<dbReference type="Gene3D" id="2.40.30.170">
    <property type="match status" value="1"/>
</dbReference>
<feature type="domain" description="Multidrug resistance protein MdtA-like C-terminal permuted SH3" evidence="11">
    <location>
        <begin position="305"/>
        <end position="363"/>
    </location>
</feature>
<dbReference type="EMBL" id="JAEVLS010000001">
    <property type="protein sequence ID" value="MBM0103615.1"/>
    <property type="molecule type" value="Genomic_DNA"/>
</dbReference>
<dbReference type="SUPFAM" id="SSF111369">
    <property type="entry name" value="HlyD-like secretion proteins"/>
    <property type="match status" value="1"/>
</dbReference>
<gene>
    <name evidence="12" type="ORF">JM946_02620</name>
</gene>
<keyword evidence="3" id="KW-0813">Transport</keyword>
<evidence type="ECO:0000256" key="2">
    <source>
        <dbReference type="ARBA" id="ARBA00009477"/>
    </source>
</evidence>
<dbReference type="Pfam" id="PF25876">
    <property type="entry name" value="HH_MFP_RND"/>
    <property type="match status" value="1"/>
</dbReference>
<dbReference type="PANTHER" id="PTHR30469:SF12">
    <property type="entry name" value="MULTIDRUG RESISTANCE PROTEIN MDTA"/>
    <property type="match status" value="1"/>
</dbReference>